<sequence>MTERAARTYRGLAPEERRAERRERLLDAAMELFARDGYHATRIERLCTQAGVSTRNFYEEFDNKEAVLLALHNQINTEALAEVDATLADVPDDVIARIEAILTAILRNITADPRKARVAYVEAAGTSPAVEAQHREWVLRWTALIEREAERAVQAGLAPPGDYHTLGIALTGAATELLRQWQAQPEPGSPAPIAEALRRLVFGGFLTQR</sequence>
<reference evidence="4" key="1">
    <citation type="journal article" date="2014" name="Int. J. Syst. Evol. Microbiol.">
        <title>Complete genome sequence of Corynebacterium casei LMG S-19264T (=DSM 44701T), isolated from a smear-ripened cheese.</title>
        <authorList>
            <consortium name="US DOE Joint Genome Institute (JGI-PGF)"/>
            <person name="Walter F."/>
            <person name="Albersmeier A."/>
            <person name="Kalinowski J."/>
            <person name="Ruckert C."/>
        </authorList>
    </citation>
    <scope>NUCLEOTIDE SEQUENCE</scope>
    <source>
        <strain evidence="4">CGMCC 4.5737</strain>
    </source>
</reference>
<organism evidence="4 5">
    <name type="scientific">Longimycelium tulufanense</name>
    <dbReference type="NCBI Taxonomy" id="907463"/>
    <lineage>
        <taxon>Bacteria</taxon>
        <taxon>Bacillati</taxon>
        <taxon>Actinomycetota</taxon>
        <taxon>Actinomycetes</taxon>
        <taxon>Pseudonocardiales</taxon>
        <taxon>Pseudonocardiaceae</taxon>
        <taxon>Longimycelium</taxon>
    </lineage>
</organism>
<evidence type="ECO:0000259" key="3">
    <source>
        <dbReference type="PROSITE" id="PS50977"/>
    </source>
</evidence>
<keyword evidence="5" id="KW-1185">Reference proteome</keyword>
<dbReference type="InterPro" id="IPR050109">
    <property type="entry name" value="HTH-type_TetR-like_transc_reg"/>
</dbReference>
<feature type="DNA-binding region" description="H-T-H motif" evidence="2">
    <location>
        <begin position="42"/>
        <end position="61"/>
    </location>
</feature>
<dbReference type="PROSITE" id="PS50977">
    <property type="entry name" value="HTH_TETR_2"/>
    <property type="match status" value="1"/>
</dbReference>
<gene>
    <name evidence="4" type="ORF">GCM10012275_58670</name>
</gene>
<dbReference type="GO" id="GO:0000976">
    <property type="term" value="F:transcription cis-regulatory region binding"/>
    <property type="evidence" value="ECO:0007669"/>
    <property type="project" value="TreeGrafter"/>
</dbReference>
<dbReference type="Proteomes" id="UP000637578">
    <property type="component" value="Unassembled WGS sequence"/>
</dbReference>
<dbReference type="Pfam" id="PF00440">
    <property type="entry name" value="TetR_N"/>
    <property type="match status" value="1"/>
</dbReference>
<dbReference type="PRINTS" id="PR00455">
    <property type="entry name" value="HTHTETR"/>
</dbReference>
<evidence type="ECO:0000256" key="2">
    <source>
        <dbReference type="PROSITE-ProRule" id="PRU00335"/>
    </source>
</evidence>
<evidence type="ECO:0000313" key="4">
    <source>
        <dbReference type="EMBL" id="GGM80295.1"/>
    </source>
</evidence>
<proteinExistence type="predicted"/>
<dbReference type="Gene3D" id="1.10.10.60">
    <property type="entry name" value="Homeodomain-like"/>
    <property type="match status" value="1"/>
</dbReference>
<dbReference type="GO" id="GO:0003700">
    <property type="term" value="F:DNA-binding transcription factor activity"/>
    <property type="evidence" value="ECO:0007669"/>
    <property type="project" value="TreeGrafter"/>
</dbReference>
<evidence type="ECO:0000256" key="1">
    <source>
        <dbReference type="ARBA" id="ARBA00023125"/>
    </source>
</evidence>
<feature type="domain" description="HTH tetR-type" evidence="3">
    <location>
        <begin position="19"/>
        <end position="79"/>
    </location>
</feature>
<evidence type="ECO:0000313" key="5">
    <source>
        <dbReference type="Proteomes" id="UP000637578"/>
    </source>
</evidence>
<dbReference type="RefSeq" id="WP_189061676.1">
    <property type="nucleotide sequence ID" value="NZ_BMMK01000047.1"/>
</dbReference>
<dbReference type="EMBL" id="BMMK01000047">
    <property type="protein sequence ID" value="GGM80295.1"/>
    <property type="molecule type" value="Genomic_DNA"/>
</dbReference>
<comment type="caution">
    <text evidence="4">The sequence shown here is derived from an EMBL/GenBank/DDBJ whole genome shotgun (WGS) entry which is preliminary data.</text>
</comment>
<dbReference type="InterPro" id="IPR009057">
    <property type="entry name" value="Homeodomain-like_sf"/>
</dbReference>
<dbReference type="PANTHER" id="PTHR30055:SF226">
    <property type="entry name" value="HTH-TYPE TRANSCRIPTIONAL REGULATOR PKSA"/>
    <property type="match status" value="1"/>
</dbReference>
<reference evidence="4" key="2">
    <citation type="submission" date="2020-09" db="EMBL/GenBank/DDBJ databases">
        <authorList>
            <person name="Sun Q."/>
            <person name="Zhou Y."/>
        </authorList>
    </citation>
    <scope>NUCLEOTIDE SEQUENCE</scope>
    <source>
        <strain evidence="4">CGMCC 4.5737</strain>
    </source>
</reference>
<keyword evidence="1 2" id="KW-0238">DNA-binding</keyword>
<dbReference type="Gene3D" id="1.10.357.10">
    <property type="entry name" value="Tetracycline Repressor, domain 2"/>
    <property type="match status" value="1"/>
</dbReference>
<protein>
    <submittedName>
        <fullName evidence="4">TetR family transcriptional regulator</fullName>
    </submittedName>
</protein>
<dbReference type="InterPro" id="IPR036271">
    <property type="entry name" value="Tet_transcr_reg_TetR-rel_C_sf"/>
</dbReference>
<dbReference type="PANTHER" id="PTHR30055">
    <property type="entry name" value="HTH-TYPE TRANSCRIPTIONAL REGULATOR RUTR"/>
    <property type="match status" value="1"/>
</dbReference>
<dbReference type="SUPFAM" id="SSF46689">
    <property type="entry name" value="Homeodomain-like"/>
    <property type="match status" value="1"/>
</dbReference>
<dbReference type="AlphaFoldDB" id="A0A8J3CE46"/>
<dbReference type="SUPFAM" id="SSF48498">
    <property type="entry name" value="Tetracyclin repressor-like, C-terminal domain"/>
    <property type="match status" value="1"/>
</dbReference>
<name>A0A8J3CE46_9PSEU</name>
<accession>A0A8J3CE46</accession>
<dbReference type="InterPro" id="IPR001647">
    <property type="entry name" value="HTH_TetR"/>
</dbReference>